<keyword evidence="2" id="KW-1133">Transmembrane helix</keyword>
<dbReference type="Proteomes" id="UP001589700">
    <property type="component" value="Unassembled WGS sequence"/>
</dbReference>
<feature type="transmembrane region" description="Helical" evidence="2">
    <location>
        <begin position="74"/>
        <end position="99"/>
    </location>
</feature>
<name>A0ABV5JM53_9ACTN</name>
<keyword evidence="4" id="KW-1185">Reference proteome</keyword>
<evidence type="ECO:0000256" key="1">
    <source>
        <dbReference type="SAM" id="MobiDB-lite"/>
    </source>
</evidence>
<proteinExistence type="predicted"/>
<accession>A0ABV5JM53</accession>
<dbReference type="RefSeq" id="WP_380023035.1">
    <property type="nucleotide sequence ID" value="NZ_JBHMDY010000002.1"/>
</dbReference>
<evidence type="ECO:0000256" key="2">
    <source>
        <dbReference type="SAM" id="Phobius"/>
    </source>
</evidence>
<reference evidence="3 4" key="1">
    <citation type="submission" date="2024-09" db="EMBL/GenBank/DDBJ databases">
        <authorList>
            <person name="Sun Q."/>
            <person name="Mori K."/>
        </authorList>
    </citation>
    <scope>NUCLEOTIDE SEQUENCE [LARGE SCALE GENOMIC DNA]</scope>
    <source>
        <strain evidence="3 4">CCM 7659</strain>
    </source>
</reference>
<dbReference type="EMBL" id="JBHMDY010000002">
    <property type="protein sequence ID" value="MFB9258807.1"/>
    <property type="molecule type" value="Genomic_DNA"/>
</dbReference>
<organism evidence="3 4">
    <name type="scientific">Dietzia aerolata</name>
    <dbReference type="NCBI Taxonomy" id="595984"/>
    <lineage>
        <taxon>Bacteria</taxon>
        <taxon>Bacillati</taxon>
        <taxon>Actinomycetota</taxon>
        <taxon>Actinomycetes</taxon>
        <taxon>Mycobacteriales</taxon>
        <taxon>Dietziaceae</taxon>
        <taxon>Dietzia</taxon>
    </lineage>
</organism>
<dbReference type="InterPro" id="IPR025962">
    <property type="entry name" value="SdpI/YhfL"/>
</dbReference>
<protein>
    <submittedName>
        <fullName evidence="3">SdpI family protein</fullName>
    </submittedName>
</protein>
<evidence type="ECO:0000313" key="4">
    <source>
        <dbReference type="Proteomes" id="UP001589700"/>
    </source>
</evidence>
<feature type="region of interest" description="Disordered" evidence="1">
    <location>
        <begin position="139"/>
        <end position="172"/>
    </location>
</feature>
<gene>
    <name evidence="3" type="ORF">ACFFVD_03230</name>
</gene>
<feature type="compositionally biased region" description="Gly residues" evidence="1">
    <location>
        <begin position="139"/>
        <end position="156"/>
    </location>
</feature>
<dbReference type="Pfam" id="PF13630">
    <property type="entry name" value="SdpI"/>
    <property type="match status" value="1"/>
</dbReference>
<keyword evidence="2" id="KW-0812">Transmembrane</keyword>
<evidence type="ECO:0000313" key="3">
    <source>
        <dbReference type="EMBL" id="MFB9258807.1"/>
    </source>
</evidence>
<keyword evidence="2" id="KW-0472">Membrane</keyword>
<sequence length="198" mass="18626">MNAVLVVVVVVLVGLALVVGGTGVLALTGKLPGNGILGVRTPETRRSPEAWESANKAAGPAFIASGVTLLLGTVALGLIGGWIGVLVVVVAIVVSFALLNVAGMAGARAAAIWQAGRDEDGDGGCGCGPDGCGGHSGDADAGGSGSGSGTGSGCSGGTSDPDAQGAGGSSNPADDCGVTGGCGSCALQGMCESESTAR</sequence>
<comment type="caution">
    <text evidence="3">The sequence shown here is derived from an EMBL/GenBank/DDBJ whole genome shotgun (WGS) entry which is preliminary data.</text>
</comment>